<dbReference type="EMBL" id="JBBMFT010000004">
    <property type="protein sequence ID" value="MEQ2456565.1"/>
    <property type="molecule type" value="Genomic_DNA"/>
</dbReference>
<dbReference type="InterPro" id="IPR003797">
    <property type="entry name" value="DegV"/>
</dbReference>
<accession>A0ABV1ERE5</accession>
<proteinExistence type="predicted"/>
<reference evidence="2 3" key="1">
    <citation type="submission" date="2024-03" db="EMBL/GenBank/DDBJ databases">
        <title>Human intestinal bacterial collection.</title>
        <authorList>
            <person name="Pauvert C."/>
            <person name="Hitch T.C.A."/>
            <person name="Clavel T."/>
        </authorList>
    </citation>
    <scope>NUCLEOTIDE SEQUENCE [LARGE SCALE GENOMIC DNA]</scope>
    <source>
        <strain evidence="2 3">CLA-AP-H34</strain>
    </source>
</reference>
<keyword evidence="1" id="KW-0446">Lipid-binding</keyword>
<dbReference type="Gene3D" id="3.40.50.10170">
    <property type="match status" value="1"/>
</dbReference>
<sequence length="289" mass="32044">MNKIAIATDSNSGITQEQARQLGIFVLPMPFYINDELFLEDITLTQEQFYQRLAEDADVKTTQPAPGDVMEFWDKILQEYDQVVHIPMSSSLSSSCETAKMLAQDYDGRVEVVNNQRISVTQRQSALDALALVQAGKSAVEIRELLEQTKFDSDIYITVDTLKYLKKGGRCTPAAAAIGTVLGIKPVLRIKGEKLDSFAKARGWKAAKKTMLDTIRKVMQEDFPDCSGPEDFHIAAAYTGDRESAQEWLEELEQAFPGYPIHMDPLSLSVACHIGPGARAVTVTKALHI</sequence>
<dbReference type="Pfam" id="PF02645">
    <property type="entry name" value="DegV"/>
    <property type="match status" value="1"/>
</dbReference>
<keyword evidence="3" id="KW-1185">Reference proteome</keyword>
<organism evidence="2 3">
    <name type="scientific">Flavonifractor hominis</name>
    <dbReference type="NCBI Taxonomy" id="3133178"/>
    <lineage>
        <taxon>Bacteria</taxon>
        <taxon>Bacillati</taxon>
        <taxon>Bacillota</taxon>
        <taxon>Clostridia</taxon>
        <taxon>Eubacteriales</taxon>
        <taxon>Oscillospiraceae</taxon>
        <taxon>Flavonifractor</taxon>
    </lineage>
</organism>
<protein>
    <submittedName>
        <fullName evidence="2">DegV family protein</fullName>
    </submittedName>
</protein>
<evidence type="ECO:0000313" key="2">
    <source>
        <dbReference type="EMBL" id="MEQ2456565.1"/>
    </source>
</evidence>
<dbReference type="SUPFAM" id="SSF82549">
    <property type="entry name" value="DAK1/DegV-like"/>
    <property type="match status" value="1"/>
</dbReference>
<dbReference type="PROSITE" id="PS51482">
    <property type="entry name" value="DEGV"/>
    <property type="match status" value="1"/>
</dbReference>
<gene>
    <name evidence="2" type="ORF">WMO45_08525</name>
</gene>
<evidence type="ECO:0000313" key="3">
    <source>
        <dbReference type="Proteomes" id="UP001440599"/>
    </source>
</evidence>
<dbReference type="Gene3D" id="3.30.1180.10">
    <property type="match status" value="1"/>
</dbReference>
<dbReference type="InterPro" id="IPR050270">
    <property type="entry name" value="DegV_domain_contain"/>
</dbReference>
<dbReference type="PANTHER" id="PTHR33434">
    <property type="entry name" value="DEGV DOMAIN-CONTAINING PROTEIN DR_1986-RELATED"/>
    <property type="match status" value="1"/>
</dbReference>
<dbReference type="NCBIfam" id="TIGR00762">
    <property type="entry name" value="DegV"/>
    <property type="match status" value="1"/>
</dbReference>
<evidence type="ECO:0000256" key="1">
    <source>
        <dbReference type="ARBA" id="ARBA00023121"/>
    </source>
</evidence>
<name>A0ABV1ERE5_9FIRM</name>
<comment type="caution">
    <text evidence="2">The sequence shown here is derived from an EMBL/GenBank/DDBJ whole genome shotgun (WGS) entry which is preliminary data.</text>
</comment>
<dbReference type="RefSeq" id="WP_349140229.1">
    <property type="nucleotide sequence ID" value="NZ_JBBMFT010000004.1"/>
</dbReference>
<dbReference type="Proteomes" id="UP001440599">
    <property type="component" value="Unassembled WGS sequence"/>
</dbReference>
<dbReference type="PANTHER" id="PTHR33434:SF2">
    <property type="entry name" value="FATTY ACID-BINDING PROTEIN TM_1468"/>
    <property type="match status" value="1"/>
</dbReference>
<dbReference type="InterPro" id="IPR043168">
    <property type="entry name" value="DegV_C"/>
</dbReference>